<protein>
    <recommendedName>
        <fullName evidence="5">G-protein coupled receptors family 1 profile domain-containing protein</fullName>
    </recommendedName>
</protein>
<sequence>MPAPPYPIPAQEDVIRGNLNSTLLSVLFLGIYSVIYFSSFCIYSSKRVSRHGIVVGTISLSYAVYVVAIACEWYQIQQTVVNQGDTRDTIFTATLETPRWYLLLSDICKMLMGGLADGLLIWRCYNVWNHSIRVILLPLLLLLAEIAVDLYVLKGVSDANLNASGSGARALDRLGAVLLFLTLATTLLTTLLISYRVYMVCRDSLKCGSATRFSQIIELLVQSAALYSVATLAYAIASVIPSRNQSLGPLVGIQYTSSFYLFSAGVAPTIMSIRVAFMADKNQGSLASHVSALQFEAHEDDPSNFTTFSSTNSSGTTAENINTRGTHKLKPG</sequence>
<evidence type="ECO:0000256" key="2">
    <source>
        <dbReference type="SAM" id="Phobius"/>
    </source>
</evidence>
<reference evidence="3 4" key="1">
    <citation type="journal article" date="2018" name="Evol. Lett.">
        <title>Horizontal gene cluster transfer increased hallucinogenic mushroom diversity.</title>
        <authorList>
            <person name="Reynolds H.T."/>
            <person name="Vijayakumar V."/>
            <person name="Gluck-Thaler E."/>
            <person name="Korotkin H.B."/>
            <person name="Matheny P.B."/>
            <person name="Slot J.C."/>
        </authorList>
    </citation>
    <scope>NUCLEOTIDE SEQUENCE [LARGE SCALE GENOMIC DNA]</scope>
    <source>
        <strain evidence="3 4">SRW20</strain>
    </source>
</reference>
<comment type="caution">
    <text evidence="3">The sequence shown here is derived from an EMBL/GenBank/DDBJ whole genome shotgun (WGS) entry which is preliminary data.</text>
</comment>
<dbReference type="OrthoDB" id="3039972at2759"/>
<feature type="transmembrane region" description="Helical" evidence="2">
    <location>
        <begin position="55"/>
        <end position="76"/>
    </location>
</feature>
<evidence type="ECO:0008006" key="5">
    <source>
        <dbReference type="Google" id="ProtNLM"/>
    </source>
</evidence>
<dbReference type="AlphaFoldDB" id="A0A409W9U1"/>
<name>A0A409W9U1_9AGAR</name>
<feature type="transmembrane region" description="Helical" evidence="2">
    <location>
        <begin position="100"/>
        <end position="122"/>
    </location>
</feature>
<feature type="compositionally biased region" description="Low complexity" evidence="1">
    <location>
        <begin position="308"/>
        <end position="317"/>
    </location>
</feature>
<organism evidence="3 4">
    <name type="scientific">Gymnopilus dilepis</name>
    <dbReference type="NCBI Taxonomy" id="231916"/>
    <lineage>
        <taxon>Eukaryota</taxon>
        <taxon>Fungi</taxon>
        <taxon>Dikarya</taxon>
        <taxon>Basidiomycota</taxon>
        <taxon>Agaricomycotina</taxon>
        <taxon>Agaricomycetes</taxon>
        <taxon>Agaricomycetidae</taxon>
        <taxon>Agaricales</taxon>
        <taxon>Agaricineae</taxon>
        <taxon>Hymenogastraceae</taxon>
        <taxon>Gymnopilus</taxon>
    </lineage>
</organism>
<proteinExistence type="predicted"/>
<dbReference type="EMBL" id="NHYE01005276">
    <property type="protein sequence ID" value="PPQ75261.1"/>
    <property type="molecule type" value="Genomic_DNA"/>
</dbReference>
<accession>A0A409W9U1</accession>
<evidence type="ECO:0000313" key="3">
    <source>
        <dbReference type="EMBL" id="PPQ75261.1"/>
    </source>
</evidence>
<feature type="transmembrane region" description="Helical" evidence="2">
    <location>
        <begin position="134"/>
        <end position="153"/>
    </location>
</feature>
<dbReference type="STRING" id="231916.A0A409W9U1"/>
<keyword evidence="4" id="KW-1185">Reference proteome</keyword>
<gene>
    <name evidence="3" type="ORF">CVT26_014795</name>
</gene>
<dbReference type="Proteomes" id="UP000284706">
    <property type="component" value="Unassembled WGS sequence"/>
</dbReference>
<feature type="transmembrane region" description="Helical" evidence="2">
    <location>
        <begin position="216"/>
        <end position="237"/>
    </location>
</feature>
<keyword evidence="2" id="KW-0812">Transmembrane</keyword>
<keyword evidence="2" id="KW-1133">Transmembrane helix</keyword>
<feature type="transmembrane region" description="Helical" evidence="2">
    <location>
        <begin position="23"/>
        <end position="43"/>
    </location>
</feature>
<feature type="region of interest" description="Disordered" evidence="1">
    <location>
        <begin position="308"/>
        <end position="332"/>
    </location>
</feature>
<keyword evidence="2" id="KW-0472">Membrane</keyword>
<dbReference type="InParanoid" id="A0A409W9U1"/>
<evidence type="ECO:0000256" key="1">
    <source>
        <dbReference type="SAM" id="MobiDB-lite"/>
    </source>
</evidence>
<evidence type="ECO:0000313" key="4">
    <source>
        <dbReference type="Proteomes" id="UP000284706"/>
    </source>
</evidence>
<feature type="transmembrane region" description="Helical" evidence="2">
    <location>
        <begin position="173"/>
        <end position="195"/>
    </location>
</feature>
<feature type="transmembrane region" description="Helical" evidence="2">
    <location>
        <begin position="257"/>
        <end position="277"/>
    </location>
</feature>